<dbReference type="Gene3D" id="3.30.505.10">
    <property type="entry name" value="SH2 domain"/>
    <property type="match status" value="1"/>
</dbReference>
<dbReference type="PANTHER" id="PTHR46051">
    <property type="entry name" value="SH2 DOMAIN-CONTAINING PROTEIN"/>
    <property type="match status" value="1"/>
</dbReference>
<protein>
    <submittedName>
        <fullName evidence="5">Si:ch73-264p11.1</fullName>
    </submittedName>
</protein>
<reference evidence="5" key="1">
    <citation type="submission" date="2025-05" db="UniProtKB">
        <authorList>
            <consortium name="Ensembl"/>
        </authorList>
    </citation>
    <scope>IDENTIFICATION</scope>
</reference>
<dbReference type="GO" id="GO:0002376">
    <property type="term" value="P:immune system process"/>
    <property type="evidence" value="ECO:0007669"/>
    <property type="project" value="UniProtKB-KW"/>
</dbReference>
<dbReference type="GO" id="GO:0045579">
    <property type="term" value="P:positive regulation of B cell differentiation"/>
    <property type="evidence" value="ECO:0007669"/>
    <property type="project" value="TreeGrafter"/>
</dbReference>
<keyword evidence="6" id="KW-1185">Reference proteome</keyword>
<feature type="domain" description="SH2" evidence="4">
    <location>
        <begin position="5"/>
        <end position="101"/>
    </location>
</feature>
<dbReference type="Proteomes" id="UP000694427">
    <property type="component" value="Unplaced"/>
</dbReference>
<dbReference type="Pfam" id="PF00017">
    <property type="entry name" value="SH2"/>
    <property type="match status" value="1"/>
</dbReference>
<dbReference type="SUPFAM" id="SSF55550">
    <property type="entry name" value="SH2 domain"/>
    <property type="match status" value="1"/>
</dbReference>
<dbReference type="SMART" id="SM00252">
    <property type="entry name" value="SH2"/>
    <property type="match status" value="1"/>
</dbReference>
<dbReference type="GO" id="GO:0050776">
    <property type="term" value="P:regulation of immune response"/>
    <property type="evidence" value="ECO:0007669"/>
    <property type="project" value="TreeGrafter"/>
</dbReference>
<sequence length="152" mass="17746">MDHPAYHGPISKQRCEELLGKKGRDGTYLIRDSGTIQGALCLCVYKKKVVYTYRILQTHTGNFTLQASTGVEEKFFKTLKELIRHYKKKNQGLATHLCRSLKRKTLPDQPLQRAEPVVPNEDNDYESECRLLQYKRLAIMRHYQCHYSDKTL</sequence>
<dbReference type="Ensembl" id="ENSCCRT00010044405.1">
    <property type="protein sequence ID" value="ENSCCRP00010040430.1"/>
    <property type="gene ID" value="ENSCCRG00010017284.1"/>
</dbReference>
<accession>A0A8C2I9W0</accession>
<evidence type="ECO:0000313" key="5">
    <source>
        <dbReference type="Ensembl" id="ENSCCRP00020076802.1"/>
    </source>
</evidence>
<dbReference type="InterPro" id="IPR000980">
    <property type="entry name" value="SH2"/>
</dbReference>
<keyword evidence="2 3" id="KW-0727">SH2 domain</keyword>
<evidence type="ECO:0000259" key="4">
    <source>
        <dbReference type="PROSITE" id="PS50001"/>
    </source>
</evidence>
<dbReference type="GO" id="GO:0009968">
    <property type="term" value="P:negative regulation of signal transduction"/>
    <property type="evidence" value="ECO:0007669"/>
    <property type="project" value="TreeGrafter"/>
</dbReference>
<evidence type="ECO:0000256" key="1">
    <source>
        <dbReference type="ARBA" id="ARBA00022859"/>
    </source>
</evidence>
<dbReference type="Ensembl" id="ENSCCRT00020084198.1">
    <property type="protein sequence ID" value="ENSCCRP00020076802.1"/>
    <property type="gene ID" value="ENSCCRG00020035748.1"/>
</dbReference>
<evidence type="ECO:0000313" key="6">
    <source>
        <dbReference type="Proteomes" id="UP000694427"/>
    </source>
</evidence>
<proteinExistence type="predicted"/>
<evidence type="ECO:0000256" key="3">
    <source>
        <dbReference type="PROSITE-ProRule" id="PRU00191"/>
    </source>
</evidence>
<dbReference type="GO" id="GO:0045779">
    <property type="term" value="P:negative regulation of bone resorption"/>
    <property type="evidence" value="ECO:0007669"/>
    <property type="project" value="TreeGrafter"/>
</dbReference>
<evidence type="ECO:0000313" key="7">
    <source>
        <dbReference type="Proteomes" id="UP000694701"/>
    </source>
</evidence>
<dbReference type="GO" id="GO:0005829">
    <property type="term" value="C:cytosol"/>
    <property type="evidence" value="ECO:0007669"/>
    <property type="project" value="TreeGrafter"/>
</dbReference>
<evidence type="ECO:0000256" key="2">
    <source>
        <dbReference type="ARBA" id="ARBA00022999"/>
    </source>
</evidence>
<dbReference type="InterPro" id="IPR036860">
    <property type="entry name" value="SH2_dom_sf"/>
</dbReference>
<organism evidence="5 7">
    <name type="scientific">Cyprinus carpio</name>
    <name type="common">Common carp</name>
    <dbReference type="NCBI Taxonomy" id="7962"/>
    <lineage>
        <taxon>Eukaryota</taxon>
        <taxon>Metazoa</taxon>
        <taxon>Chordata</taxon>
        <taxon>Craniata</taxon>
        <taxon>Vertebrata</taxon>
        <taxon>Euteleostomi</taxon>
        <taxon>Actinopterygii</taxon>
        <taxon>Neopterygii</taxon>
        <taxon>Teleostei</taxon>
        <taxon>Ostariophysi</taxon>
        <taxon>Cypriniformes</taxon>
        <taxon>Cyprinidae</taxon>
        <taxon>Cyprininae</taxon>
        <taxon>Cyprinus</taxon>
    </lineage>
</organism>
<dbReference type="PROSITE" id="PS50001">
    <property type="entry name" value="SH2"/>
    <property type="match status" value="1"/>
</dbReference>
<dbReference type="PANTHER" id="PTHR46051:SF3">
    <property type="entry name" value="PHOSPHATIDYLINOSITOL 3,4,5-TRISPHOSPHATE 5-PHOSPHATASE 1"/>
    <property type="match status" value="1"/>
</dbReference>
<name>A0A8C2I9W0_CYPCA</name>
<dbReference type="Proteomes" id="UP000694701">
    <property type="component" value="Unplaced"/>
</dbReference>
<keyword evidence="1" id="KW-0391">Immunity</keyword>
<dbReference type="PRINTS" id="PR00401">
    <property type="entry name" value="SH2DOMAIN"/>
</dbReference>
<dbReference type="AlphaFoldDB" id="A0A8C2I9W0"/>
<dbReference type="GO" id="GO:0045659">
    <property type="term" value="P:negative regulation of neutrophil differentiation"/>
    <property type="evidence" value="ECO:0007669"/>
    <property type="project" value="TreeGrafter"/>
</dbReference>